<name>A0AAQ3RUX6_VIGMU</name>
<protein>
    <submittedName>
        <fullName evidence="1">Uncharacterized protein</fullName>
    </submittedName>
</protein>
<dbReference type="Proteomes" id="UP001374535">
    <property type="component" value="Chromosome 6"/>
</dbReference>
<keyword evidence="2" id="KW-1185">Reference proteome</keyword>
<organism evidence="1 2">
    <name type="scientific">Vigna mungo</name>
    <name type="common">Black gram</name>
    <name type="synonym">Phaseolus mungo</name>
    <dbReference type="NCBI Taxonomy" id="3915"/>
    <lineage>
        <taxon>Eukaryota</taxon>
        <taxon>Viridiplantae</taxon>
        <taxon>Streptophyta</taxon>
        <taxon>Embryophyta</taxon>
        <taxon>Tracheophyta</taxon>
        <taxon>Spermatophyta</taxon>
        <taxon>Magnoliopsida</taxon>
        <taxon>eudicotyledons</taxon>
        <taxon>Gunneridae</taxon>
        <taxon>Pentapetalae</taxon>
        <taxon>rosids</taxon>
        <taxon>fabids</taxon>
        <taxon>Fabales</taxon>
        <taxon>Fabaceae</taxon>
        <taxon>Papilionoideae</taxon>
        <taxon>50 kb inversion clade</taxon>
        <taxon>NPAAA clade</taxon>
        <taxon>indigoferoid/millettioid clade</taxon>
        <taxon>Phaseoleae</taxon>
        <taxon>Vigna</taxon>
    </lineage>
</organism>
<accession>A0AAQ3RUX6</accession>
<dbReference type="EMBL" id="CP144695">
    <property type="protein sequence ID" value="WVZ05419.1"/>
    <property type="molecule type" value="Genomic_DNA"/>
</dbReference>
<reference evidence="1 2" key="1">
    <citation type="journal article" date="2023" name="Life. Sci Alliance">
        <title>Evolutionary insights into 3D genome organization and epigenetic landscape of Vigna mungo.</title>
        <authorList>
            <person name="Junaid A."/>
            <person name="Singh B."/>
            <person name="Bhatia S."/>
        </authorList>
    </citation>
    <scope>NUCLEOTIDE SEQUENCE [LARGE SCALE GENOMIC DNA]</scope>
    <source>
        <strain evidence="1">Urdbean</strain>
    </source>
</reference>
<evidence type="ECO:0000313" key="1">
    <source>
        <dbReference type="EMBL" id="WVZ05419.1"/>
    </source>
</evidence>
<dbReference type="AlphaFoldDB" id="A0AAQ3RUX6"/>
<gene>
    <name evidence="1" type="ORF">V8G54_018765</name>
</gene>
<evidence type="ECO:0000313" key="2">
    <source>
        <dbReference type="Proteomes" id="UP001374535"/>
    </source>
</evidence>
<sequence>MPQFCFLFERIDCPKERHEEKCDLRISSSVTSLLDARVQSIESVADSNKPSFLLLDKSDAVDLVETLSFSSEESVLHLFRKRSISEACFSKLRFFFNSASAFSLRL</sequence>
<proteinExistence type="predicted"/>